<dbReference type="EMBL" id="CAJVPY010001161">
    <property type="protein sequence ID" value="CAG8509924.1"/>
    <property type="molecule type" value="Genomic_DNA"/>
</dbReference>
<keyword evidence="2" id="KW-1185">Reference proteome</keyword>
<reference evidence="1" key="1">
    <citation type="submission" date="2021-06" db="EMBL/GenBank/DDBJ databases">
        <authorList>
            <person name="Kallberg Y."/>
            <person name="Tangrot J."/>
            <person name="Rosling A."/>
        </authorList>
    </citation>
    <scope>NUCLEOTIDE SEQUENCE</scope>
    <source>
        <strain evidence="1">MA453B</strain>
    </source>
</reference>
<name>A0A9N8ZWU5_9GLOM</name>
<protein>
    <submittedName>
        <fullName evidence="1">3601_t:CDS:1</fullName>
    </submittedName>
</protein>
<comment type="caution">
    <text evidence="1">The sequence shown here is derived from an EMBL/GenBank/DDBJ whole genome shotgun (WGS) entry which is preliminary data.</text>
</comment>
<proteinExistence type="predicted"/>
<sequence>MEISVLSQDQKWKQVKVTDVFITNKPKLESVLILSQPWFQKNAIKVDFPNKTLTFFDGTSYEGCKGISEEVMKTFNPKIKIEYPNYSDEKWSDSDLPLPIPMFTGTLLNETNLISALSNCIRNIGRINPNHLWFTNNFT</sequence>
<organism evidence="1 2">
    <name type="scientific">Dentiscutata erythropus</name>
    <dbReference type="NCBI Taxonomy" id="1348616"/>
    <lineage>
        <taxon>Eukaryota</taxon>
        <taxon>Fungi</taxon>
        <taxon>Fungi incertae sedis</taxon>
        <taxon>Mucoromycota</taxon>
        <taxon>Glomeromycotina</taxon>
        <taxon>Glomeromycetes</taxon>
        <taxon>Diversisporales</taxon>
        <taxon>Gigasporaceae</taxon>
        <taxon>Dentiscutata</taxon>
    </lineage>
</organism>
<gene>
    <name evidence="1" type="ORF">DERYTH_LOCUS3334</name>
</gene>
<dbReference type="AlphaFoldDB" id="A0A9N8ZWU5"/>
<evidence type="ECO:0000313" key="2">
    <source>
        <dbReference type="Proteomes" id="UP000789405"/>
    </source>
</evidence>
<evidence type="ECO:0000313" key="1">
    <source>
        <dbReference type="EMBL" id="CAG8509924.1"/>
    </source>
</evidence>
<accession>A0A9N8ZWU5</accession>
<dbReference type="OrthoDB" id="2385471at2759"/>
<dbReference type="Proteomes" id="UP000789405">
    <property type="component" value="Unassembled WGS sequence"/>
</dbReference>